<dbReference type="AlphaFoldDB" id="A0A7S6VSK8"/>
<dbReference type="InterPro" id="IPR029787">
    <property type="entry name" value="Nucleotide_cyclase"/>
</dbReference>
<proteinExistence type="predicted"/>
<sequence length="46" mass="5428">MLNLSIGSATTLPQESIEEMLKRADQAMYTQKRAYYVQFDRRETQD</sequence>
<protein>
    <submittedName>
        <fullName evidence="1">Diguanylate cyclase</fullName>
    </submittedName>
</protein>
<dbReference type="InterPro" id="IPR043128">
    <property type="entry name" value="Rev_trsase/Diguanyl_cyclase"/>
</dbReference>
<dbReference type="SUPFAM" id="SSF55073">
    <property type="entry name" value="Nucleotide cyclase"/>
    <property type="match status" value="1"/>
</dbReference>
<evidence type="ECO:0000313" key="2">
    <source>
        <dbReference type="Proteomes" id="UP000593812"/>
    </source>
</evidence>
<reference evidence="1 2" key="1">
    <citation type="submission" date="2020-02" db="EMBL/GenBank/DDBJ databases">
        <title>Tigecycline-resistant Acinetobacter species from pigs and migratory birds.</title>
        <authorList>
            <person name="Chen C."/>
            <person name="Sun J."/>
            <person name="Liao X.-P."/>
            <person name="Liu Y.-H."/>
        </authorList>
    </citation>
    <scope>NUCLEOTIDE SEQUENCE [LARGE SCALE GENOMIC DNA]</scope>
    <source>
        <strain evidence="1 2">C15_T</strain>
    </source>
</reference>
<dbReference type="EMBL" id="CP048654">
    <property type="protein sequence ID" value="QOW44153.1"/>
    <property type="molecule type" value="Genomic_DNA"/>
</dbReference>
<organism evidence="1 2">
    <name type="scientific">Acinetobacter indicus</name>
    <dbReference type="NCBI Taxonomy" id="756892"/>
    <lineage>
        <taxon>Bacteria</taxon>
        <taxon>Pseudomonadati</taxon>
        <taxon>Pseudomonadota</taxon>
        <taxon>Gammaproteobacteria</taxon>
        <taxon>Moraxellales</taxon>
        <taxon>Moraxellaceae</taxon>
        <taxon>Acinetobacter</taxon>
    </lineage>
</organism>
<accession>A0A7S6VSK8</accession>
<gene>
    <name evidence="1" type="ORF">G0027_02570</name>
</gene>
<evidence type="ECO:0000313" key="1">
    <source>
        <dbReference type="EMBL" id="QOW44153.1"/>
    </source>
</evidence>
<dbReference type="Gene3D" id="3.30.70.270">
    <property type="match status" value="1"/>
</dbReference>
<name>A0A7S6VSK8_9GAMM</name>
<dbReference type="Proteomes" id="UP000593812">
    <property type="component" value="Chromosome"/>
</dbReference>